<dbReference type="Proteomes" id="UP000077421">
    <property type="component" value="Unassembled WGS sequence"/>
</dbReference>
<dbReference type="InterPro" id="IPR003593">
    <property type="entry name" value="AAA+_ATPase"/>
</dbReference>
<dbReference type="Gene3D" id="3.40.50.300">
    <property type="entry name" value="P-loop containing nucleotide triphosphate hydrolases"/>
    <property type="match status" value="1"/>
</dbReference>
<dbReference type="EMBL" id="LPVJ01000072">
    <property type="protein sequence ID" value="KUO94603.1"/>
    <property type="molecule type" value="Genomic_DNA"/>
</dbReference>
<dbReference type="PANTHER" id="PTHR35894">
    <property type="entry name" value="GENERAL SECRETION PATHWAY PROTEIN A-RELATED"/>
    <property type="match status" value="1"/>
</dbReference>
<dbReference type="Pfam" id="PF13401">
    <property type="entry name" value="AAA_22"/>
    <property type="match status" value="1"/>
</dbReference>
<gene>
    <name evidence="2" type="ORF">ATW55_04210</name>
    <name evidence="3" type="ORF">AYW79_10685</name>
</gene>
<comment type="caution">
    <text evidence="2">The sequence shown here is derived from an EMBL/GenBank/DDBJ whole genome shotgun (WGS) entry which is preliminary data.</text>
</comment>
<dbReference type="SMART" id="SM00382">
    <property type="entry name" value="AAA"/>
    <property type="match status" value="1"/>
</dbReference>
<dbReference type="STRING" id="1765683.B2M26_11850"/>
<keyword evidence="4" id="KW-1185">Reference proteome</keyword>
<sequence length="273" mass="31258">MTPMERWNWQSVPFRRDATGEALYDSAAHREAIARLMYVVENQAFGLLTGEVGSGKTTLIRRLMTGLDEMRYLPIYLCQLGLKPKDFYGELLSHLGEAMPFGLSKARKLWSERIQSQGEPSGRRWVVVIDEAQDMAEEMIQELRFVRNQHMDSTSPFPLILVGQPEIRRNLRLKKYEAISQRIDMAYHLAGMTREETAQYIRHQMKQTGTNMPVFTDGAIQMIYTASRGIPRVVNQLCTQALYDAAARDSEAIEEGHAQRVLTDQEWQRGTAS</sequence>
<evidence type="ECO:0000313" key="2">
    <source>
        <dbReference type="EMBL" id="KUO94603.1"/>
    </source>
</evidence>
<dbReference type="RefSeq" id="WP_067565469.1">
    <property type="nucleotide sequence ID" value="NZ_LPVJ01000072.1"/>
</dbReference>
<dbReference type="CDD" id="cd00009">
    <property type="entry name" value="AAA"/>
    <property type="match status" value="1"/>
</dbReference>
<reference evidence="3 5" key="2">
    <citation type="submission" date="2016-02" db="EMBL/GenBank/DDBJ databases">
        <title>Draft genome sequence of Acidibacillus ferrooxidans SLC66.</title>
        <authorList>
            <person name="Oliveira G."/>
            <person name="Nancucheo I."/>
            <person name="Dall'Agnol H."/>
            <person name="Johnson B."/>
            <person name="Oliveira R."/>
            <person name="Nunes G.L."/>
            <person name="Tzotzos G."/>
            <person name="Orellana S.C."/>
            <person name="Salim A.C."/>
            <person name="Araujo F.M."/>
        </authorList>
    </citation>
    <scope>NUCLEOTIDE SEQUENCE [LARGE SCALE GENOMIC DNA]</scope>
    <source>
        <strain evidence="3 5">SLC66</strain>
    </source>
</reference>
<accession>A0A101XND5</accession>
<evidence type="ECO:0000259" key="1">
    <source>
        <dbReference type="SMART" id="SM00382"/>
    </source>
</evidence>
<reference evidence="2 4" key="1">
    <citation type="submission" date="2015-12" db="EMBL/GenBank/DDBJ databases">
        <title>Draft genome sequence of Acidibacillus ferrooxidans ITV001, isolated from a chalcopyrite acid mine drainage site in Brazil.</title>
        <authorList>
            <person name="Dall'Agnol H."/>
            <person name="Nancucheo I."/>
            <person name="Johnson B."/>
            <person name="Oliveira R."/>
            <person name="Leite L."/>
            <person name="Pylro V."/>
            <person name="Nunes G.L."/>
            <person name="Tzotzos G."/>
            <person name="Fernandes G.R."/>
            <person name="Dutra J."/>
            <person name="Orellana S.C."/>
            <person name="Oliveira G."/>
        </authorList>
    </citation>
    <scope>NUCLEOTIDE SEQUENCE [LARGE SCALE GENOMIC DNA]</scope>
    <source>
        <strain evidence="2">ITV001</strain>
        <strain evidence="4">ITV01</strain>
    </source>
</reference>
<dbReference type="AlphaFoldDB" id="A0A101XND5"/>
<dbReference type="InterPro" id="IPR027417">
    <property type="entry name" value="P-loop_NTPase"/>
</dbReference>
<dbReference type="PANTHER" id="PTHR35894:SF1">
    <property type="entry name" value="PHOSPHORIBULOKINASE _ URIDINE KINASE FAMILY"/>
    <property type="match status" value="1"/>
</dbReference>
<protein>
    <submittedName>
        <fullName evidence="2">ABC transporter</fullName>
    </submittedName>
</protein>
<dbReference type="SUPFAM" id="SSF52540">
    <property type="entry name" value="P-loop containing nucleoside triphosphate hydrolases"/>
    <property type="match status" value="1"/>
</dbReference>
<dbReference type="EMBL" id="LSUQ01000035">
    <property type="protein sequence ID" value="OAG93443.1"/>
    <property type="molecule type" value="Genomic_DNA"/>
</dbReference>
<dbReference type="InterPro" id="IPR049945">
    <property type="entry name" value="AAA_22"/>
</dbReference>
<name>A0A101XND5_9BACL</name>
<organism evidence="2 4">
    <name type="scientific">Ferroacidibacillus organovorans</name>
    <dbReference type="NCBI Taxonomy" id="1765683"/>
    <lineage>
        <taxon>Bacteria</taxon>
        <taxon>Bacillati</taxon>
        <taxon>Bacillota</taxon>
        <taxon>Bacilli</taxon>
        <taxon>Bacillales</taxon>
        <taxon>Alicyclobacillaceae</taxon>
        <taxon>Ferroacidibacillus</taxon>
    </lineage>
</organism>
<proteinExistence type="predicted"/>
<dbReference type="Proteomes" id="UP000053557">
    <property type="component" value="Unassembled WGS sequence"/>
</dbReference>
<evidence type="ECO:0000313" key="4">
    <source>
        <dbReference type="Proteomes" id="UP000053557"/>
    </source>
</evidence>
<dbReference type="GO" id="GO:0016887">
    <property type="term" value="F:ATP hydrolysis activity"/>
    <property type="evidence" value="ECO:0007669"/>
    <property type="project" value="InterPro"/>
</dbReference>
<evidence type="ECO:0000313" key="3">
    <source>
        <dbReference type="EMBL" id="OAG93443.1"/>
    </source>
</evidence>
<dbReference type="OrthoDB" id="9815896at2"/>
<dbReference type="InterPro" id="IPR052026">
    <property type="entry name" value="ExeA_AAA_ATPase_DNA-bind"/>
</dbReference>
<feature type="domain" description="AAA+ ATPase" evidence="1">
    <location>
        <begin position="42"/>
        <end position="189"/>
    </location>
</feature>
<evidence type="ECO:0000313" key="5">
    <source>
        <dbReference type="Proteomes" id="UP000077421"/>
    </source>
</evidence>